<feature type="region of interest" description="Disordered" evidence="4">
    <location>
        <begin position="456"/>
        <end position="513"/>
    </location>
</feature>
<evidence type="ECO:0000256" key="4">
    <source>
        <dbReference type="SAM" id="MobiDB-lite"/>
    </source>
</evidence>
<dbReference type="PANTHER" id="PTHR12827:SF3">
    <property type="entry name" value="ANAPHASE-PROMOTING COMPLEX SUBUNIT 1"/>
    <property type="match status" value="1"/>
</dbReference>
<dbReference type="GO" id="GO:0031145">
    <property type="term" value="P:anaphase-promoting complex-dependent catabolic process"/>
    <property type="evidence" value="ECO:0007669"/>
    <property type="project" value="TreeGrafter"/>
</dbReference>
<dbReference type="PANTHER" id="PTHR12827">
    <property type="entry name" value="MEIOTIC CHECKPOINT REGULATOR TSG24 FAMILY MEMBER"/>
    <property type="match status" value="1"/>
</dbReference>
<dbReference type="GO" id="GO:0007091">
    <property type="term" value="P:metaphase/anaphase transition of mitotic cell cycle"/>
    <property type="evidence" value="ECO:0007669"/>
    <property type="project" value="TreeGrafter"/>
</dbReference>
<dbReference type="InterPro" id="IPR024990">
    <property type="entry name" value="Apc1"/>
</dbReference>
<dbReference type="GO" id="GO:0070979">
    <property type="term" value="P:protein K11-linked ubiquitination"/>
    <property type="evidence" value="ECO:0007669"/>
    <property type="project" value="TreeGrafter"/>
</dbReference>
<feature type="compositionally biased region" description="Polar residues" evidence="4">
    <location>
        <begin position="499"/>
        <end position="513"/>
    </location>
</feature>
<proteinExistence type="predicted"/>
<feature type="compositionally biased region" description="Polar residues" evidence="4">
    <location>
        <begin position="1119"/>
        <end position="1129"/>
    </location>
</feature>
<keyword evidence="8" id="KW-1185">Reference proteome</keyword>
<evidence type="ECO:0000313" key="7">
    <source>
        <dbReference type="EMBL" id="KAG7346129.1"/>
    </source>
</evidence>
<evidence type="ECO:0000256" key="1">
    <source>
        <dbReference type="ARBA" id="ARBA00022618"/>
    </source>
</evidence>
<evidence type="ECO:0000256" key="2">
    <source>
        <dbReference type="ARBA" id="ARBA00022776"/>
    </source>
</evidence>
<evidence type="ECO:0000259" key="6">
    <source>
        <dbReference type="Pfam" id="PF18122"/>
    </source>
</evidence>
<dbReference type="InterPro" id="IPR041221">
    <property type="entry name" value="APC1_C"/>
</dbReference>
<reference evidence="7" key="1">
    <citation type="journal article" date="2021" name="Sci. Rep.">
        <title>Diploid genomic architecture of Nitzschia inconspicua, an elite biomass production diatom.</title>
        <authorList>
            <person name="Oliver A."/>
            <person name="Podell S."/>
            <person name="Pinowska A."/>
            <person name="Traller J.C."/>
            <person name="Smith S.R."/>
            <person name="McClure R."/>
            <person name="Beliaev A."/>
            <person name="Bohutskyi P."/>
            <person name="Hill E.A."/>
            <person name="Rabines A."/>
            <person name="Zheng H."/>
            <person name="Allen L.Z."/>
            <person name="Kuo A."/>
            <person name="Grigoriev I.V."/>
            <person name="Allen A.E."/>
            <person name="Hazlebeck D."/>
            <person name="Allen E.E."/>
        </authorList>
    </citation>
    <scope>NUCLEOTIDE SEQUENCE</scope>
    <source>
        <strain evidence="7">Hildebrandi</strain>
    </source>
</reference>
<dbReference type="Pfam" id="PF12859">
    <property type="entry name" value="ANAPC1"/>
    <property type="match status" value="1"/>
</dbReference>
<dbReference type="GO" id="GO:0051301">
    <property type="term" value="P:cell division"/>
    <property type="evidence" value="ECO:0007669"/>
    <property type="project" value="UniProtKB-KW"/>
</dbReference>
<name>A0A9K3KLU1_9STRA</name>
<reference evidence="7" key="2">
    <citation type="submission" date="2021-04" db="EMBL/GenBank/DDBJ databases">
        <authorList>
            <person name="Podell S."/>
        </authorList>
    </citation>
    <scope>NUCLEOTIDE SEQUENCE</scope>
    <source>
        <strain evidence="7">Hildebrandi</strain>
    </source>
</reference>
<feature type="domain" description="Anaphase-promoting complex subunit 1 N-terminal" evidence="5">
    <location>
        <begin position="188"/>
        <end position="569"/>
    </location>
</feature>
<organism evidence="7 8">
    <name type="scientific">Nitzschia inconspicua</name>
    <dbReference type="NCBI Taxonomy" id="303405"/>
    <lineage>
        <taxon>Eukaryota</taxon>
        <taxon>Sar</taxon>
        <taxon>Stramenopiles</taxon>
        <taxon>Ochrophyta</taxon>
        <taxon>Bacillariophyta</taxon>
        <taxon>Bacillariophyceae</taxon>
        <taxon>Bacillariophycidae</taxon>
        <taxon>Bacillariales</taxon>
        <taxon>Bacillariaceae</taxon>
        <taxon>Nitzschia</taxon>
    </lineage>
</organism>
<dbReference type="GO" id="GO:0005680">
    <property type="term" value="C:anaphase-promoting complex"/>
    <property type="evidence" value="ECO:0007669"/>
    <property type="project" value="InterPro"/>
</dbReference>
<dbReference type="EMBL" id="JAGRRH010000021">
    <property type="protein sequence ID" value="KAG7346129.1"/>
    <property type="molecule type" value="Genomic_DNA"/>
</dbReference>
<dbReference type="OrthoDB" id="26401at2759"/>
<dbReference type="InterPro" id="IPR049255">
    <property type="entry name" value="Apc1_N"/>
</dbReference>
<dbReference type="Proteomes" id="UP000693970">
    <property type="component" value="Unassembled WGS sequence"/>
</dbReference>
<feature type="region of interest" description="Disordered" evidence="4">
    <location>
        <begin position="228"/>
        <end position="262"/>
    </location>
</feature>
<keyword evidence="2" id="KW-0498">Mitosis</keyword>
<evidence type="ECO:0000256" key="3">
    <source>
        <dbReference type="ARBA" id="ARBA00023306"/>
    </source>
</evidence>
<comment type="caution">
    <text evidence="7">The sequence shown here is derived from an EMBL/GenBank/DDBJ whole genome shotgun (WGS) entry which is preliminary data.</text>
</comment>
<dbReference type="GO" id="GO:0060090">
    <property type="term" value="F:molecular adaptor activity"/>
    <property type="evidence" value="ECO:0007669"/>
    <property type="project" value="TreeGrafter"/>
</dbReference>
<dbReference type="Pfam" id="PF18122">
    <property type="entry name" value="APC1_C"/>
    <property type="match status" value="1"/>
</dbReference>
<sequence length="2058" mass="228025">MMYATPRDPTPLYIQTLRQYDNNDESDNRNHNHPSAKSDSCCCVDGGYYQTIQTLISRSPLENGGEIETSLQQFVQHDGSVLWRRVLVQSGPSIATPIIHASFRLPDEYYPQFNNNNNHMAHTTSSNNNLLCWASFSEQQQQQQEPKTTNDYSSHSPPLLLCVLAHPTLLCIWDVYPTAGSNGSSEGNYVPLPFEATGIFALQSIKKNGGLLIQRSETLEDLYVFEMTQQQQQHQKDDDDDDHEQEFQLKDPPRPLRVGRESTGGITSLASLNISTNSEALLNNNYNNNNNNLVPSLFSLSHPQGDVLPVSTNVSEQDPTMMGPFTDVFEKILWVDTMEWVDPQAGWLDRKLHSQPLCVTYHTQLKRHAIWLLDETPPPPAQAPLWQVCSQWRSRNSIWDSHLGVLQQDLEDMELVEKTSETGGLAASIDGSARNDLRVDALADALGVQQRRITPRNAAVGGGTDSAAGTNSRVSRGGHGGTARSNHKTTRSNNNNNNHSLISPRTTNLSHNTTQMDLSTSDNHMNVSSNMRMGTVGNLFPRVDMTCIYSDATPTVPAEKVFLVSNPSGSAKQSVCLLCPANHVGGETKNPKELRMFSVDLEMEDGNPNHRFVVHLKGTMPCVAAQPIQSSPTPKTYEPHRINLPKSWNGMATDLLLLHKDSTTPRGRMSLYRNTRPVVDCTLSTPLDEDESVIEVTELHHAVGNAVDIVYKNSSGESSKCRACVSLLLEGTFLGERLLQAIEAGLDKVGLLDLALKMRADVRRLEFELATSKSAEPYPPERTCIEALKTVILCHFRLGLLFWDINQGGSNNAATMMDAGHTHWEMMMETNYESILQDCAEFTALCTSRAQASDLKRCLPFDLLSKLQSLSIQMSRSSATTNAIPAIFDAMHFLYEDMKLYATMKDVGLVLLGSILSLACEMALRNPNVSDEAAAKNFLCHYRRDLPVEKLDRFPGDWVDQDFEMNVATIKVQLSQFPSPPCFFTWVEESLCYRSGGGALDFGATDVNAACNRMKSLIRIFSMFRSMVAEDVDGPPQQTPHYQIANLLIEEGYSDQSEICDELPVGLSLPLLEALYRCRHEQVDNVANVNPSVWSLIGRNDLYQNLQGSKHKRRPTPPNRNTALLSSDSHTIEDVGGSGGDEDGVDDLEITSSMLFPDDNRIREVCRMLRSSRPIYLKVPRAIEVSDHDYERKKQEKLSLLSRRVLALPVGRGMLTIGNLTPVQAEPLAVPEINLSGRVPPTNASLALDTSEAPADFKVWPEFHNGVAAGLRLPLQSMTSETLSEITRTWIVYNRSSSAQIEPQNNGNTNDANAPSVINHSHGGLLMALGMRGHLNALEMTDVFDYLTHGSITTTVGTLLGMAANMRGTCDIAVSKMLCLHIPSLIPQHFSTIDVASTVQAAAISGTGLLYQGSCHRMMTEFLLNEIGKRPTTDGNVVDRESYTLSCGMALGMVLLCKGGSKADTGAGLADLRIEDRLYRYIVGGLDDAEMRRRRDETDRLSLPNGMSSGSNEKCSCIYEGESINTDITSPGATLALGLMYMQSGNETIASAISLPDTHFLLEYVRPDFLMLRVIARALILWDNVQPTTEWVEKQIPRVVREAYDEMRVLADNSPQSKDGSSSGEMEYDRQAVRLIYTHVVAGACFAIGLRFAGTGNIEAASAIFDRVFELRELRDASNAVSTALRPPTPVLEMCLGCAAVSLSMVLAGTGHLEALRLLKILRWPCVDDQTYGGHQAYATAIGLLFLGGGTCTLGRDPEDIAALVMAFFPRYPSSTSDNQYHLQALRNLYALATKKRELRAIDVDTGENVHVPVEIHFENESAEPLLLSTPCLLLNCDQKPKELRVVSKRYYPLKIAFERGFDEKAFFVKRKSAYLSHGEDPLSQKSILTSLNTYEVTNSLDFISSFTGDSKLMQLATHLCDFRDSQKRSLTIGSWSMPQFCSQALHECLLRDTVEILPLYIALRNHISNTSSGQWTLSTAAWDHRLVRSYCQHICEKNTFSGSEFLNSELMTNLVQLMEKALFNGSSLSDLQSIYFNLPLGFESAEEKIDSDRMDLS</sequence>
<evidence type="ECO:0000313" key="8">
    <source>
        <dbReference type="Proteomes" id="UP000693970"/>
    </source>
</evidence>
<protein>
    <submittedName>
        <fullName evidence="7">Anaphase-promoting complex subunit 1</fullName>
    </submittedName>
</protein>
<feature type="domain" description="Anaphase-promoting complex subunit 1 C-terminal" evidence="6">
    <location>
        <begin position="1902"/>
        <end position="2020"/>
    </location>
</feature>
<keyword evidence="1" id="KW-0132">Cell division</keyword>
<keyword evidence="3" id="KW-0131">Cell cycle</keyword>
<feature type="region of interest" description="Disordered" evidence="4">
    <location>
        <begin position="1108"/>
        <end position="1144"/>
    </location>
</feature>
<evidence type="ECO:0000259" key="5">
    <source>
        <dbReference type="Pfam" id="PF12859"/>
    </source>
</evidence>
<feature type="compositionally biased region" description="Basic and acidic residues" evidence="4">
    <location>
        <begin position="245"/>
        <end position="260"/>
    </location>
</feature>
<gene>
    <name evidence="7" type="ORF">IV203_005197</name>
</gene>
<accession>A0A9K3KLU1</accession>